<evidence type="ECO:0000256" key="3">
    <source>
        <dbReference type="ARBA" id="ARBA00022490"/>
    </source>
</evidence>
<dbReference type="InterPro" id="IPR051952">
    <property type="entry name" value="Golgi-autophagy_related"/>
</dbReference>
<comment type="caution">
    <text evidence="10">The sequence shown here is derived from an EMBL/GenBank/DDBJ whole genome shotgun (WGS) entry which is preliminary data.</text>
</comment>
<protein>
    <recommendedName>
        <fullName evidence="9">GRIP domain-containing protein</fullName>
    </recommendedName>
</protein>
<feature type="region of interest" description="Disordered" evidence="7">
    <location>
        <begin position="585"/>
        <end position="706"/>
    </location>
</feature>
<evidence type="ECO:0000256" key="7">
    <source>
        <dbReference type="SAM" id="MobiDB-lite"/>
    </source>
</evidence>
<name>A0A5B0M4I3_PUCGR</name>
<keyword evidence="4 6" id="KW-0175">Coiled coil</keyword>
<sequence>MAANIPLPQSPSPSTSSSPSLPKEPIEERGTTEQQQQQPESTEQQQETAEQQQETAENHATHIEPSPPPPPPSPYESTLHSIIQALLPIVSGQNTLLSLHHTLNELSQKPNTKLTEQTNQLLNSLNERFDQLDRLKVCDPSSNPISQLKLDQPPPPDPPDKIEIEEKASQEKQAAIQAMKTELETTQIKLKQEEEKRAKSISLLRAVRQKLVQTEKDKNALESELNEMNSNSSSKIKELQSDKRSLEDELSKLKITQEQQLSKLRHSYERENQSIRSQFEREKASTKSQFELDTITAKAAYERELTNRNQKIGQSEGRLREVSGERDRLFEQLQKRQAELEDTRAQHDELKGSVDELEHQLKESQNRIHVLCEELDHLQKLNSTQDSQQGGLQTMIQELEQTHRNKTQALELRISQLEKERMDVENELGESLRDRLAQIESLRNEARLKNIEYADSLNSTAKRNQEILKSDAERELLKNQLLSAIQTRDSQTDLIANLKQQLEELQEEWKKDKEELSRLRVEIEESQLREKTLKESNQKLIENEIKKVEEVKGLFLRGKIDQNPDLRREGVGYFANFSRKQSVHQATTLSPEKSSFALPSSSSSSTAATSPTRNVRRTSGVEVRVDRNESDLKQERTDSLNTLDHQLPPDNNHHQPQHENPHSLSVSDPSNPSSPTKQSSSSTITTLQNHTKDHNNGNVNVNDHHHYNDNEAELNFEYLRNTLLQFLEHKEMRPHLVRVLGVILHFTPQEIRVSFGFISFLSVKINFSIIIYLIIHGAFLADWVLIWTFFFWFRS</sequence>
<evidence type="ECO:0000256" key="8">
    <source>
        <dbReference type="SAM" id="Phobius"/>
    </source>
</evidence>
<feature type="region of interest" description="Disordered" evidence="7">
    <location>
        <begin position="139"/>
        <end position="162"/>
    </location>
</feature>
<feature type="compositionally biased region" description="Low complexity" evidence="7">
    <location>
        <begin position="224"/>
        <end position="234"/>
    </location>
</feature>
<keyword evidence="5 8" id="KW-0472">Membrane</keyword>
<feature type="compositionally biased region" description="Low complexity" evidence="7">
    <location>
        <begin position="12"/>
        <end position="21"/>
    </location>
</feature>
<comment type="subcellular location">
    <subcellularLocation>
        <location evidence="2">Cytoplasm</location>
    </subcellularLocation>
    <subcellularLocation>
        <location evidence="1">Endomembrane system</location>
        <topology evidence="1">Peripheral membrane protein</topology>
    </subcellularLocation>
</comment>
<dbReference type="InterPro" id="IPR000237">
    <property type="entry name" value="GRIP_dom"/>
</dbReference>
<evidence type="ECO:0000256" key="1">
    <source>
        <dbReference type="ARBA" id="ARBA00004184"/>
    </source>
</evidence>
<evidence type="ECO:0000256" key="4">
    <source>
        <dbReference type="ARBA" id="ARBA00023054"/>
    </source>
</evidence>
<feature type="transmembrane region" description="Helical" evidence="8">
    <location>
        <begin position="769"/>
        <end position="793"/>
    </location>
</feature>
<feature type="region of interest" description="Disordered" evidence="7">
    <location>
        <begin position="1"/>
        <end position="77"/>
    </location>
</feature>
<dbReference type="Proteomes" id="UP000324748">
    <property type="component" value="Unassembled WGS sequence"/>
</dbReference>
<keyword evidence="11" id="KW-1185">Reference proteome</keyword>
<evidence type="ECO:0000313" key="11">
    <source>
        <dbReference type="Proteomes" id="UP000324748"/>
    </source>
</evidence>
<feature type="coiled-coil region" evidence="6">
    <location>
        <begin position="319"/>
        <end position="434"/>
    </location>
</feature>
<evidence type="ECO:0000256" key="6">
    <source>
        <dbReference type="SAM" id="Coils"/>
    </source>
</evidence>
<proteinExistence type="predicted"/>
<dbReference type="PANTHER" id="PTHR23157">
    <property type="entry name" value="GRIP AND COILED-COIL DOMAIN-CONTAINING PROTEIN 1"/>
    <property type="match status" value="1"/>
</dbReference>
<evidence type="ECO:0000256" key="5">
    <source>
        <dbReference type="ARBA" id="ARBA00023136"/>
    </source>
</evidence>
<organism evidence="10 11">
    <name type="scientific">Puccinia graminis f. sp. tritici</name>
    <dbReference type="NCBI Taxonomy" id="56615"/>
    <lineage>
        <taxon>Eukaryota</taxon>
        <taxon>Fungi</taxon>
        <taxon>Dikarya</taxon>
        <taxon>Basidiomycota</taxon>
        <taxon>Pucciniomycotina</taxon>
        <taxon>Pucciniomycetes</taxon>
        <taxon>Pucciniales</taxon>
        <taxon>Pucciniaceae</taxon>
        <taxon>Puccinia</taxon>
    </lineage>
</organism>
<evidence type="ECO:0000259" key="9">
    <source>
        <dbReference type="PROSITE" id="PS50913"/>
    </source>
</evidence>
<dbReference type="OrthoDB" id="1926336at2759"/>
<feature type="compositionally biased region" description="Low complexity" evidence="7">
    <location>
        <begin position="662"/>
        <end position="686"/>
    </location>
</feature>
<feature type="coiled-coil region" evidence="6">
    <location>
        <begin position="488"/>
        <end position="543"/>
    </location>
</feature>
<evidence type="ECO:0000313" key="10">
    <source>
        <dbReference type="EMBL" id="KAA1071702.1"/>
    </source>
</evidence>
<feature type="compositionally biased region" description="Low complexity" evidence="7">
    <location>
        <begin position="590"/>
        <end position="612"/>
    </location>
</feature>
<dbReference type="PANTHER" id="PTHR23157:SF25">
    <property type="entry name" value="GRIP AND COILED-COIL DOMAIN-CONTAINING PROTEIN 1"/>
    <property type="match status" value="1"/>
</dbReference>
<feature type="domain" description="GRIP" evidence="9">
    <location>
        <begin position="709"/>
        <end position="757"/>
    </location>
</feature>
<feature type="compositionally biased region" description="Basic and acidic residues" evidence="7">
    <location>
        <begin position="651"/>
        <end position="661"/>
    </location>
</feature>
<dbReference type="Pfam" id="PF01465">
    <property type="entry name" value="GRIP"/>
    <property type="match status" value="1"/>
</dbReference>
<dbReference type="GO" id="GO:0005794">
    <property type="term" value="C:Golgi apparatus"/>
    <property type="evidence" value="ECO:0007669"/>
    <property type="project" value="TreeGrafter"/>
</dbReference>
<feature type="compositionally biased region" description="Low complexity" evidence="7">
    <location>
        <begin position="32"/>
        <end position="55"/>
    </location>
</feature>
<dbReference type="EMBL" id="VSWC01000170">
    <property type="protein sequence ID" value="KAA1071702.1"/>
    <property type="molecule type" value="Genomic_DNA"/>
</dbReference>
<accession>A0A5B0M4I3</accession>
<feature type="compositionally biased region" description="Pro residues" evidence="7">
    <location>
        <begin position="65"/>
        <end position="74"/>
    </location>
</feature>
<keyword evidence="8" id="KW-0812">Transmembrane</keyword>
<gene>
    <name evidence="10" type="ORF">PGT21_016895</name>
</gene>
<keyword evidence="3" id="KW-0963">Cytoplasm</keyword>
<dbReference type="PROSITE" id="PS50913">
    <property type="entry name" value="GRIP"/>
    <property type="match status" value="1"/>
</dbReference>
<keyword evidence="8" id="KW-1133">Transmembrane helix</keyword>
<dbReference type="AlphaFoldDB" id="A0A5B0M4I3"/>
<reference evidence="10 11" key="1">
    <citation type="submission" date="2019-05" db="EMBL/GenBank/DDBJ databases">
        <title>Emergence of the Ug99 lineage of the wheat stem rust pathogen through somatic hybridization.</title>
        <authorList>
            <person name="Li F."/>
            <person name="Upadhyaya N.M."/>
            <person name="Sperschneider J."/>
            <person name="Matny O."/>
            <person name="Nguyen-Phuc H."/>
            <person name="Mago R."/>
            <person name="Raley C."/>
            <person name="Miller M.E."/>
            <person name="Silverstein K.A.T."/>
            <person name="Henningsen E."/>
            <person name="Hirsch C.D."/>
            <person name="Visser B."/>
            <person name="Pretorius Z.A."/>
            <person name="Steffenson B.J."/>
            <person name="Schwessinger B."/>
            <person name="Dodds P.N."/>
            <person name="Figueroa M."/>
        </authorList>
    </citation>
    <scope>NUCLEOTIDE SEQUENCE [LARGE SCALE GENOMIC DNA]</scope>
    <source>
        <strain evidence="10">21-0</strain>
    </source>
</reference>
<feature type="region of interest" description="Disordered" evidence="7">
    <location>
        <begin position="224"/>
        <end position="243"/>
    </location>
</feature>
<evidence type="ECO:0000256" key="2">
    <source>
        <dbReference type="ARBA" id="ARBA00004496"/>
    </source>
</evidence>
<dbReference type="SMART" id="SM00755">
    <property type="entry name" value="Grip"/>
    <property type="match status" value="1"/>
</dbReference>
<feature type="compositionally biased region" description="Basic and acidic residues" evidence="7">
    <location>
        <begin position="623"/>
        <end position="638"/>
    </location>
</feature>